<dbReference type="Proteomes" id="UP000009326">
    <property type="component" value="Unassembled WGS sequence"/>
</dbReference>
<gene>
    <name evidence="1" type="ORF">BN52_08330</name>
</gene>
<dbReference type="EMBL" id="CAKC01000028">
    <property type="protein sequence ID" value="CCI86565.1"/>
    <property type="molecule type" value="Genomic_DNA"/>
</dbReference>
<organism evidence="1 2">
    <name type="scientific">Lactobacillus gigeriorum DSM 23908 = CRBIP 24.85</name>
    <dbReference type="NCBI Taxonomy" id="1423751"/>
    <lineage>
        <taxon>Bacteria</taxon>
        <taxon>Bacillati</taxon>
        <taxon>Bacillota</taxon>
        <taxon>Bacilli</taxon>
        <taxon>Lactobacillales</taxon>
        <taxon>Lactobacillaceae</taxon>
        <taxon>Lactobacillus</taxon>
    </lineage>
</organism>
<name>I7K000_9LACO</name>
<dbReference type="AlphaFoldDB" id="I7K000"/>
<protein>
    <submittedName>
        <fullName evidence="1">Uncharacterized protein</fullName>
    </submittedName>
</protein>
<dbReference type="RefSeq" id="WP_008472546.1">
    <property type="nucleotide sequence ID" value="NZ_AYZO01000003.1"/>
</dbReference>
<accession>I7K000</accession>
<comment type="caution">
    <text evidence="1">The sequence shown here is derived from an EMBL/GenBank/DDBJ whole genome shotgun (WGS) entry which is preliminary data.</text>
</comment>
<reference evidence="1 2" key="1">
    <citation type="submission" date="2012-06" db="EMBL/GenBank/DDBJ databases">
        <title>Draft genome sequence of Lactobacillus gigeriorum CRBIP 24.85T, isolated from chicken crop.</title>
        <authorList>
            <person name="Cousin S."/>
            <person name="Ma L."/>
            <person name="Creno S."/>
            <person name="Clermont D."/>
            <person name="Loux V."/>
            <person name="Bizet C."/>
            <person name="Bouchier C."/>
        </authorList>
    </citation>
    <scope>NUCLEOTIDE SEQUENCE [LARGE SCALE GENOMIC DNA]</scope>
    <source>
        <strain evidence="2">CRBIP 24.85T</strain>
    </source>
</reference>
<evidence type="ECO:0000313" key="2">
    <source>
        <dbReference type="Proteomes" id="UP000009326"/>
    </source>
</evidence>
<sequence>MRLLTSRSIPASTTISKLAEIFKVNSNYFYQDFDETNIFRYITEVLHNHYFKTELSQDNLHQEIVKWLKSPFLPSKTKFASNSIHTPDQLYCDENGTIKPEFKDFPITDKISNFWQTEFKFLYNDPQIIYFSEFSSKYSFEELLANKIHNHALFISNKMLLDALIESTANISEKMKEVIYDYRNGTQSYDAIIENTEIAISNLSTLLTSLKAGKNIDN</sequence>
<evidence type="ECO:0000313" key="1">
    <source>
        <dbReference type="EMBL" id="CCI86565.1"/>
    </source>
</evidence>
<proteinExistence type="predicted"/>